<organism evidence="6 7">
    <name type="scientific">Methanosarcina acetivorans (strain ATCC 35395 / DSM 2834 / JCM 12185 / C2A)</name>
    <dbReference type="NCBI Taxonomy" id="188937"/>
    <lineage>
        <taxon>Archaea</taxon>
        <taxon>Methanobacteriati</taxon>
        <taxon>Methanobacteriota</taxon>
        <taxon>Stenosarchaea group</taxon>
        <taxon>Methanomicrobia</taxon>
        <taxon>Methanosarcinales</taxon>
        <taxon>Methanosarcinaceae</taxon>
        <taxon>Methanosarcina</taxon>
    </lineage>
</organism>
<dbReference type="AlphaFoldDB" id="Q8TTC4"/>
<keyword evidence="2" id="KW-0808">Transferase</keyword>
<keyword evidence="4" id="KW-0012">Acyltransferase</keyword>
<evidence type="ECO:0000313" key="7">
    <source>
        <dbReference type="Proteomes" id="UP000002487"/>
    </source>
</evidence>
<dbReference type="PANTHER" id="PTHR43017">
    <property type="entry name" value="GALACTOSIDE O-ACETYLTRANSFERASE"/>
    <property type="match status" value="1"/>
</dbReference>
<evidence type="ECO:0000256" key="1">
    <source>
        <dbReference type="ARBA" id="ARBA00007274"/>
    </source>
</evidence>
<keyword evidence="7" id="KW-1185">Reference proteome</keyword>
<dbReference type="InterPro" id="IPR001451">
    <property type="entry name" value="Hexapep"/>
</dbReference>
<dbReference type="InterPro" id="IPR024688">
    <property type="entry name" value="Mac_dom"/>
</dbReference>
<gene>
    <name evidence="6" type="primary">maa</name>
    <name evidence="6" type="ordered locus">MA_0513</name>
</gene>
<dbReference type="InterPro" id="IPR011004">
    <property type="entry name" value="Trimer_LpxA-like_sf"/>
</dbReference>
<dbReference type="HOGENOM" id="CLU_051638_3_0_2"/>
<reference evidence="6 7" key="1">
    <citation type="journal article" date="2002" name="Genome Res.">
        <title>The genome of Methanosarcina acetivorans reveals extensive metabolic and physiological diversity.</title>
        <authorList>
            <person name="Galagan J.E."/>
            <person name="Nusbaum C."/>
            <person name="Roy A."/>
            <person name="Endrizzi M.G."/>
            <person name="Macdonald P."/>
            <person name="FitzHugh W."/>
            <person name="Calvo S."/>
            <person name="Engels R."/>
            <person name="Smirnov S."/>
            <person name="Atnoor D."/>
            <person name="Brown A."/>
            <person name="Allen N."/>
            <person name="Naylor J."/>
            <person name="Stange-Thomann N."/>
            <person name="DeArellano K."/>
            <person name="Johnson R."/>
            <person name="Linton L."/>
            <person name="McEwan P."/>
            <person name="McKernan K."/>
            <person name="Talamas J."/>
            <person name="Tirrell A."/>
            <person name="Ye W."/>
            <person name="Zimmer A."/>
            <person name="Barber R.D."/>
            <person name="Cann I."/>
            <person name="Graham D.E."/>
            <person name="Grahame D.A."/>
            <person name="Guss A."/>
            <person name="Hedderich R."/>
            <person name="Ingram-Smith C."/>
            <person name="Kuettner C.H."/>
            <person name="Krzycki J.A."/>
            <person name="Leigh J.A."/>
            <person name="Li W."/>
            <person name="Liu J."/>
            <person name="Mukhopadhyay B."/>
            <person name="Reeve J.N."/>
            <person name="Smith K."/>
            <person name="Springer T.A."/>
            <person name="Umayam L.A."/>
            <person name="White O."/>
            <person name="White R.H."/>
            <person name="de Macario E.C."/>
            <person name="Ferry J.G."/>
            <person name="Jarrell K.F."/>
            <person name="Jing H."/>
            <person name="Macario A.J.L."/>
            <person name="Paulsen I."/>
            <person name="Pritchett M."/>
            <person name="Sowers K.R."/>
            <person name="Swanson R.V."/>
            <person name="Zinder S.H."/>
            <person name="Lander E."/>
            <person name="Metcalf W.W."/>
            <person name="Birren B."/>
        </authorList>
    </citation>
    <scope>NUCLEOTIDE SEQUENCE [LARGE SCALE GENOMIC DNA]</scope>
    <source>
        <strain evidence="7">ATCC 35395 / DSM 2834 / JCM 12185 / C2A</strain>
    </source>
</reference>
<dbReference type="Pfam" id="PF00132">
    <property type="entry name" value="Hexapep"/>
    <property type="match status" value="1"/>
</dbReference>
<name>Q8TTC4_METAC</name>
<dbReference type="InterPro" id="IPR018357">
    <property type="entry name" value="Hexapep_transf_CS"/>
</dbReference>
<dbReference type="EMBL" id="AE010299">
    <property type="protein sequence ID" value="AAM03957.1"/>
    <property type="molecule type" value="Genomic_DNA"/>
</dbReference>
<dbReference type="FunFam" id="2.160.10.10:FF:000008">
    <property type="entry name" value="Maltose O-acetyltransferase"/>
    <property type="match status" value="1"/>
</dbReference>
<evidence type="ECO:0000256" key="4">
    <source>
        <dbReference type="ARBA" id="ARBA00023315"/>
    </source>
</evidence>
<dbReference type="GO" id="GO:0008870">
    <property type="term" value="F:galactoside O-acetyltransferase activity"/>
    <property type="evidence" value="ECO:0000318"/>
    <property type="project" value="GO_Central"/>
</dbReference>
<dbReference type="PANTHER" id="PTHR43017:SF1">
    <property type="entry name" value="ACETYLTRANSFERASE YJL218W-RELATED"/>
    <property type="match status" value="1"/>
</dbReference>
<evidence type="ECO:0000259" key="5">
    <source>
        <dbReference type="SMART" id="SM01266"/>
    </source>
</evidence>
<dbReference type="Gene3D" id="2.160.10.10">
    <property type="entry name" value="Hexapeptide repeat proteins"/>
    <property type="match status" value="1"/>
</dbReference>
<evidence type="ECO:0000256" key="2">
    <source>
        <dbReference type="ARBA" id="ARBA00022679"/>
    </source>
</evidence>
<dbReference type="InterPro" id="IPR039369">
    <property type="entry name" value="LacA-like"/>
</dbReference>
<dbReference type="PROSITE" id="PS00101">
    <property type="entry name" value="HEXAPEP_TRANSFERASES"/>
    <property type="match status" value="1"/>
</dbReference>
<dbReference type="KEGG" id="mac:MA_0513"/>
<accession>Q8TTC4</accession>
<dbReference type="CDD" id="cd03357">
    <property type="entry name" value="LbH_MAT_GAT"/>
    <property type="match status" value="1"/>
</dbReference>
<comment type="similarity">
    <text evidence="1">Belongs to the transferase hexapeptide repeat family.</text>
</comment>
<dbReference type="InParanoid" id="Q8TTC4"/>
<evidence type="ECO:0000313" key="6">
    <source>
        <dbReference type="EMBL" id="AAM03957.1"/>
    </source>
</evidence>
<dbReference type="PhylomeDB" id="Q8TTC4"/>
<sequence length="199" mass="21824">MRKTTMDEMTEKEKAARGLLYNASYDKELIDERAYCKALCYEYNQLHPAKIVERTALIQKLFGKTGGSFLIEPPFICDYGYNIEIGSNFYANHNCIILDEAKVVFGDNVMIAPNCGFYTAGHPLDAERRNAGLEYAYPIKVGGNVWIGGNVVVLPGITIGDSTVIGAGSVVTKDIPSGVVAAGNPCRVIREISDEDKKF</sequence>
<dbReference type="Proteomes" id="UP000002487">
    <property type="component" value="Chromosome"/>
</dbReference>
<protein>
    <submittedName>
        <fullName evidence="6">Maltose O-acetyltransferase</fullName>
    </submittedName>
</protein>
<evidence type="ECO:0000256" key="3">
    <source>
        <dbReference type="ARBA" id="ARBA00022737"/>
    </source>
</evidence>
<dbReference type="SUPFAM" id="SSF51161">
    <property type="entry name" value="Trimeric LpxA-like enzymes"/>
    <property type="match status" value="1"/>
</dbReference>
<proteinExistence type="inferred from homology"/>
<keyword evidence="3" id="KW-0677">Repeat</keyword>
<feature type="domain" description="Maltose/galactoside acetyltransferase" evidence="5">
    <location>
        <begin position="12"/>
        <end position="67"/>
    </location>
</feature>
<dbReference type="EnsemblBacteria" id="AAM03957">
    <property type="protein sequence ID" value="AAM03957"/>
    <property type="gene ID" value="MA_0513"/>
</dbReference>
<dbReference type="SMART" id="SM01266">
    <property type="entry name" value="Mac"/>
    <property type="match status" value="1"/>
</dbReference>
<dbReference type="Pfam" id="PF12464">
    <property type="entry name" value="Mac"/>
    <property type="match status" value="1"/>
</dbReference>